<dbReference type="PANTHER" id="PTHR12147">
    <property type="entry name" value="METALLOPEPTIDASE M28 FAMILY MEMBER"/>
    <property type="match status" value="1"/>
</dbReference>
<dbReference type="SUPFAM" id="SSF53187">
    <property type="entry name" value="Zn-dependent exopeptidases"/>
    <property type="match status" value="1"/>
</dbReference>
<reference evidence="11 12" key="1">
    <citation type="journal article" name="Sci. Rep.">
        <title>Telomere-to-telomere assembled and centromere annotated genomes of the two main subspecies of the button mushroom Agaricus bisporus reveal especially polymorphic chromosome ends.</title>
        <authorList>
            <person name="Sonnenberg A.S.M."/>
            <person name="Sedaghat-Telgerd N."/>
            <person name="Lavrijssen B."/>
            <person name="Ohm R.A."/>
            <person name="Hendrickx P.M."/>
            <person name="Scholtmeijer K."/>
            <person name="Baars J.J.P."/>
            <person name="van Peer A."/>
        </authorList>
    </citation>
    <scope>NUCLEOTIDE SEQUENCE [LARGE SCALE GENOMIC DNA]</scope>
    <source>
        <strain evidence="11 12">H119_p4</strain>
    </source>
</reference>
<dbReference type="EMBL" id="JABXXO010000009">
    <property type="protein sequence ID" value="KAF7770390.1"/>
    <property type="molecule type" value="Genomic_DNA"/>
</dbReference>
<feature type="chain" id="PRO_5034934153" description="Peptide hydrolase" evidence="9">
    <location>
        <begin position="21"/>
        <end position="384"/>
    </location>
</feature>
<evidence type="ECO:0000256" key="4">
    <source>
        <dbReference type="ARBA" id="ARBA00022723"/>
    </source>
</evidence>
<evidence type="ECO:0000313" key="11">
    <source>
        <dbReference type="EMBL" id="KAF7770390.1"/>
    </source>
</evidence>
<sequence>MKFQLALLKALIAAAVFVHAVPISRDELVENSAKGLRLLQLSEDGLPVWKTEDEVLQLLRSGARFFDVTETYEIQQELDKTSAESKNAGEFSTAATFSPPSHQSQVTPLLSRLSISNMQSYLSSLSGFNNRYYRSQSGADASAWLLDTVQDITRGRSDITASAFTHGWPQSSTIVKIAGSSSSGPVTILGAHMDSINLSNPMNGRAPGSDDDGTGTVNLIETLRVLVSSGFRPSTPLEFHWYSGEEGGLLGSNAIATSYKRAGTQVKAFLQLDMTGYVKPGTPEVVAIMPDFIDQGLNNFLKQLVTTYSRLPVVVNVPCGYACSDHASWFRQGYPTALPFEGIFGEDDPFIHSSGDTTSVNGFSWSHSLEFAKIAVAFAYELTA</sequence>
<dbReference type="CDD" id="cd03879">
    <property type="entry name" value="M28_AAP"/>
    <property type="match status" value="1"/>
</dbReference>
<comment type="cofactor">
    <cofactor evidence="1">
        <name>Zn(2+)</name>
        <dbReference type="ChEBI" id="CHEBI:29105"/>
    </cofactor>
</comment>
<evidence type="ECO:0000313" key="12">
    <source>
        <dbReference type="Proteomes" id="UP000629468"/>
    </source>
</evidence>
<gene>
    <name evidence="11" type="ORF">Agabi119p4_6364</name>
</gene>
<dbReference type="OMA" id="DHASWYK"/>
<keyword evidence="6 9" id="KW-0378">Hydrolase</keyword>
<evidence type="ECO:0000256" key="5">
    <source>
        <dbReference type="ARBA" id="ARBA00022729"/>
    </source>
</evidence>
<dbReference type="InterPro" id="IPR007484">
    <property type="entry name" value="Peptidase_M28"/>
</dbReference>
<keyword evidence="4 9" id="KW-0479">Metal-binding</keyword>
<evidence type="ECO:0000256" key="2">
    <source>
        <dbReference type="ARBA" id="ARBA00022438"/>
    </source>
</evidence>
<name>A0A8H7C8V8_AGABI</name>
<evidence type="ECO:0000256" key="3">
    <source>
        <dbReference type="ARBA" id="ARBA00022670"/>
    </source>
</evidence>
<feature type="domain" description="Peptidase M28" evidence="10">
    <location>
        <begin position="174"/>
        <end position="376"/>
    </location>
</feature>
<feature type="signal peptide" evidence="9">
    <location>
        <begin position="1"/>
        <end position="20"/>
    </location>
</feature>
<organism evidence="11 12">
    <name type="scientific">Agaricus bisporus var. burnettii</name>
    <dbReference type="NCBI Taxonomy" id="192524"/>
    <lineage>
        <taxon>Eukaryota</taxon>
        <taxon>Fungi</taxon>
        <taxon>Dikarya</taxon>
        <taxon>Basidiomycota</taxon>
        <taxon>Agaricomycotina</taxon>
        <taxon>Agaricomycetes</taxon>
        <taxon>Agaricomycetidae</taxon>
        <taxon>Agaricales</taxon>
        <taxon>Agaricineae</taxon>
        <taxon>Agaricaceae</taxon>
        <taxon>Agaricus</taxon>
    </lineage>
</organism>
<proteinExistence type="inferred from homology"/>
<dbReference type="PANTHER" id="PTHR12147:SF56">
    <property type="entry name" value="AMINOPEPTIDASE YDR415C-RELATED"/>
    <property type="match status" value="1"/>
</dbReference>
<dbReference type="AlphaFoldDB" id="A0A8H7C8V8"/>
<comment type="similarity">
    <text evidence="8">Belongs to the peptidase M28 family. M28E subfamily.</text>
</comment>
<protein>
    <recommendedName>
        <fullName evidence="9">Peptide hydrolase</fullName>
        <ecNumber evidence="9">3.4.-.-</ecNumber>
    </recommendedName>
</protein>
<dbReference type="GO" id="GO:0046872">
    <property type="term" value="F:metal ion binding"/>
    <property type="evidence" value="ECO:0007669"/>
    <property type="project" value="UniProtKB-KW"/>
</dbReference>
<dbReference type="GO" id="GO:0006508">
    <property type="term" value="P:proteolysis"/>
    <property type="evidence" value="ECO:0007669"/>
    <property type="project" value="UniProtKB-KW"/>
</dbReference>
<accession>A0A8H7C8V8</accession>
<comment type="caution">
    <text evidence="11">The sequence shown here is derived from an EMBL/GenBank/DDBJ whole genome shotgun (WGS) entry which is preliminary data.</text>
</comment>
<dbReference type="EC" id="3.4.-.-" evidence="9"/>
<evidence type="ECO:0000256" key="8">
    <source>
        <dbReference type="ARBA" id="ARBA00043962"/>
    </source>
</evidence>
<evidence type="ECO:0000256" key="7">
    <source>
        <dbReference type="ARBA" id="ARBA00022833"/>
    </source>
</evidence>
<dbReference type="Pfam" id="PF04389">
    <property type="entry name" value="Peptidase_M28"/>
    <property type="match status" value="1"/>
</dbReference>
<keyword evidence="2" id="KW-0031">Aminopeptidase</keyword>
<dbReference type="Proteomes" id="UP000629468">
    <property type="component" value="Unassembled WGS sequence"/>
</dbReference>
<evidence type="ECO:0000256" key="1">
    <source>
        <dbReference type="ARBA" id="ARBA00001947"/>
    </source>
</evidence>
<dbReference type="GO" id="GO:0008235">
    <property type="term" value="F:metalloexopeptidase activity"/>
    <property type="evidence" value="ECO:0007669"/>
    <property type="project" value="InterPro"/>
</dbReference>
<dbReference type="GO" id="GO:0004177">
    <property type="term" value="F:aminopeptidase activity"/>
    <property type="evidence" value="ECO:0007669"/>
    <property type="project" value="UniProtKB-KW"/>
</dbReference>
<evidence type="ECO:0000259" key="10">
    <source>
        <dbReference type="Pfam" id="PF04389"/>
    </source>
</evidence>
<keyword evidence="7 9" id="KW-0862">Zinc</keyword>
<keyword evidence="3 9" id="KW-0645">Protease</keyword>
<evidence type="ECO:0000256" key="6">
    <source>
        <dbReference type="ARBA" id="ARBA00022801"/>
    </source>
</evidence>
<keyword evidence="5 9" id="KW-0732">Signal</keyword>
<dbReference type="Gene3D" id="3.40.630.10">
    <property type="entry name" value="Zn peptidases"/>
    <property type="match status" value="1"/>
</dbReference>
<dbReference type="InterPro" id="IPR045175">
    <property type="entry name" value="M28_fam"/>
</dbReference>
<evidence type="ECO:0000256" key="9">
    <source>
        <dbReference type="RuleBase" id="RU361240"/>
    </source>
</evidence>